<dbReference type="Proteomes" id="UP001431209">
    <property type="component" value="Unassembled WGS sequence"/>
</dbReference>
<reference evidence="2 3" key="1">
    <citation type="submission" date="2024-03" db="EMBL/GenBank/DDBJ databases">
        <title>The Acrasis kona genome and developmental transcriptomes reveal deep origins of eukaryotic multicellular pathways.</title>
        <authorList>
            <person name="Sheikh S."/>
            <person name="Fu C.-J."/>
            <person name="Brown M.W."/>
            <person name="Baldauf S.L."/>
        </authorList>
    </citation>
    <scope>NUCLEOTIDE SEQUENCE [LARGE SCALE GENOMIC DNA]</scope>
    <source>
        <strain evidence="2 3">ATCC MYA-3509</strain>
    </source>
</reference>
<keyword evidence="3" id="KW-1185">Reference proteome</keyword>
<gene>
    <name evidence="2" type="ORF">AKO1_001183</name>
</gene>
<dbReference type="AlphaFoldDB" id="A0AAW2Z477"/>
<feature type="chain" id="PRO_5043980142" evidence="1">
    <location>
        <begin position="19"/>
        <end position="202"/>
    </location>
</feature>
<evidence type="ECO:0000256" key="1">
    <source>
        <dbReference type="SAM" id="SignalP"/>
    </source>
</evidence>
<feature type="signal peptide" evidence="1">
    <location>
        <begin position="1"/>
        <end position="18"/>
    </location>
</feature>
<accession>A0AAW2Z477</accession>
<sequence length="202" mass="22769">MKFIVTLLLVTITVAVECAVLTYCPPPAFTTDAVVYNEHSSSKQSTAFDHTTKKSRISQTYLGYIEYINYMIGDDVYHVENGKCYKSQGRFPQLDCLKYEYLSLTPVTISGAAGFVVDMNNTQLYITKDKYPDTYGLVSAINTNRDFSVIQFVNYNSYDTLPNQTVFDLPEICKKPVTMRGIRNGKQVEPSLLSKLTFGVLL</sequence>
<dbReference type="EMBL" id="JAOPGA020000967">
    <property type="protein sequence ID" value="KAL0483561.1"/>
    <property type="molecule type" value="Genomic_DNA"/>
</dbReference>
<protein>
    <submittedName>
        <fullName evidence="2">Uncharacterized protein</fullName>
    </submittedName>
</protein>
<evidence type="ECO:0000313" key="2">
    <source>
        <dbReference type="EMBL" id="KAL0483561.1"/>
    </source>
</evidence>
<organism evidence="2 3">
    <name type="scientific">Acrasis kona</name>
    <dbReference type="NCBI Taxonomy" id="1008807"/>
    <lineage>
        <taxon>Eukaryota</taxon>
        <taxon>Discoba</taxon>
        <taxon>Heterolobosea</taxon>
        <taxon>Tetramitia</taxon>
        <taxon>Eutetramitia</taxon>
        <taxon>Acrasidae</taxon>
        <taxon>Acrasis</taxon>
    </lineage>
</organism>
<comment type="caution">
    <text evidence="2">The sequence shown here is derived from an EMBL/GenBank/DDBJ whole genome shotgun (WGS) entry which is preliminary data.</text>
</comment>
<keyword evidence="1" id="KW-0732">Signal</keyword>
<evidence type="ECO:0000313" key="3">
    <source>
        <dbReference type="Proteomes" id="UP001431209"/>
    </source>
</evidence>
<proteinExistence type="predicted"/>
<name>A0AAW2Z477_9EUKA</name>